<name>A0ABP7DH38_9GAMM</name>
<accession>A0ABP7DH38</accession>
<dbReference type="EMBL" id="BAABDS010000010">
    <property type="protein sequence ID" value="GAA3704089.1"/>
    <property type="molecule type" value="Genomic_DNA"/>
</dbReference>
<protein>
    <submittedName>
        <fullName evidence="1">Uncharacterized protein</fullName>
    </submittedName>
</protein>
<gene>
    <name evidence="1" type="ORF">GCM10022421_08630</name>
</gene>
<comment type="caution">
    <text evidence="1">The sequence shown here is derived from an EMBL/GenBank/DDBJ whole genome shotgun (WGS) entry which is preliminary data.</text>
</comment>
<evidence type="ECO:0000313" key="1">
    <source>
        <dbReference type="EMBL" id="GAA3704089.1"/>
    </source>
</evidence>
<keyword evidence="2" id="KW-1185">Reference proteome</keyword>
<organism evidence="1 2">
    <name type="scientific">Oceanisphaera sediminis</name>
    <dbReference type="NCBI Taxonomy" id="981381"/>
    <lineage>
        <taxon>Bacteria</taxon>
        <taxon>Pseudomonadati</taxon>
        <taxon>Pseudomonadota</taxon>
        <taxon>Gammaproteobacteria</taxon>
        <taxon>Aeromonadales</taxon>
        <taxon>Aeromonadaceae</taxon>
        <taxon>Oceanisphaera</taxon>
    </lineage>
</organism>
<evidence type="ECO:0000313" key="2">
    <source>
        <dbReference type="Proteomes" id="UP001501479"/>
    </source>
</evidence>
<proteinExistence type="predicted"/>
<reference evidence="2" key="1">
    <citation type="journal article" date="2019" name="Int. J. Syst. Evol. Microbiol.">
        <title>The Global Catalogue of Microorganisms (GCM) 10K type strain sequencing project: providing services to taxonomists for standard genome sequencing and annotation.</title>
        <authorList>
            <consortium name="The Broad Institute Genomics Platform"/>
            <consortium name="The Broad Institute Genome Sequencing Center for Infectious Disease"/>
            <person name="Wu L."/>
            <person name="Ma J."/>
        </authorList>
    </citation>
    <scope>NUCLEOTIDE SEQUENCE [LARGE SCALE GENOMIC DNA]</scope>
    <source>
        <strain evidence="2">JCM 17329</strain>
    </source>
</reference>
<sequence>MTETANDSFRVFPYRSDYEDGRTNNGGIDLVHEPERIAEVTELEKSDALKAFVLRMNSPNSPYLTLGCDYENLDDGGHGYVEFATRHFGRIEHSGLSHLPDSFADWMASRGLDRERLARYVTWETDWYQHRNRDADGAQRLKLTFYYRGRPADEAEQVLGALQAFLFPGESLPEQ</sequence>
<dbReference type="RefSeq" id="WP_344962754.1">
    <property type="nucleotide sequence ID" value="NZ_BAABDS010000010.1"/>
</dbReference>
<dbReference type="Proteomes" id="UP001501479">
    <property type="component" value="Unassembled WGS sequence"/>
</dbReference>